<dbReference type="EMBL" id="JTDE01000102">
    <property type="protein sequence ID" value="KAF7262328.1"/>
    <property type="molecule type" value="Genomic_DNA"/>
</dbReference>
<comment type="caution">
    <text evidence="1">The sequence shown here is derived from an EMBL/GenBank/DDBJ whole genome shotgun (WGS) entry which is preliminary data.</text>
</comment>
<reference evidence="1" key="1">
    <citation type="submission" date="2019-07" db="EMBL/GenBank/DDBJ databases">
        <title>Annotation for the trematode Paragonimus miyazaki's.</title>
        <authorList>
            <person name="Choi Y.-J."/>
        </authorList>
    </citation>
    <scope>NUCLEOTIDE SEQUENCE</scope>
    <source>
        <strain evidence="1">Japan</strain>
    </source>
</reference>
<keyword evidence="2" id="KW-1185">Reference proteome</keyword>
<sequence>MSRHVQLPKLWAGDRQLLVEVKLSQVVRRTVLQTESVSSEFIKIRSIGMSVNFSTPSSRVVLERELVLPKIHDWSIQCPLFLARNLSGGLSKLQKISNSVDKVKVYRDSSGKLKECGVIYANDNDDRDKQTTIKRLLTFTSLQLVTSKLKIKLN</sequence>
<gene>
    <name evidence="1" type="ORF">EG68_00369</name>
</gene>
<dbReference type="Proteomes" id="UP000822476">
    <property type="component" value="Unassembled WGS sequence"/>
</dbReference>
<evidence type="ECO:0000313" key="1">
    <source>
        <dbReference type="EMBL" id="KAF7262328.1"/>
    </source>
</evidence>
<dbReference type="AlphaFoldDB" id="A0A8S9ZCE3"/>
<organism evidence="1 2">
    <name type="scientific">Paragonimus skrjabini miyazakii</name>
    <dbReference type="NCBI Taxonomy" id="59628"/>
    <lineage>
        <taxon>Eukaryota</taxon>
        <taxon>Metazoa</taxon>
        <taxon>Spiralia</taxon>
        <taxon>Lophotrochozoa</taxon>
        <taxon>Platyhelminthes</taxon>
        <taxon>Trematoda</taxon>
        <taxon>Digenea</taxon>
        <taxon>Plagiorchiida</taxon>
        <taxon>Troglotremata</taxon>
        <taxon>Troglotrematidae</taxon>
        <taxon>Paragonimus</taxon>
    </lineage>
</organism>
<protein>
    <submittedName>
        <fullName evidence="1">Uncharacterized protein</fullName>
    </submittedName>
</protein>
<evidence type="ECO:0000313" key="2">
    <source>
        <dbReference type="Proteomes" id="UP000822476"/>
    </source>
</evidence>
<name>A0A8S9ZCE3_9TREM</name>
<proteinExistence type="predicted"/>
<accession>A0A8S9ZCE3</accession>